<organism evidence="8 9">
    <name type="scientific">Nasonia vitripennis</name>
    <name type="common">Parasitic wasp</name>
    <dbReference type="NCBI Taxonomy" id="7425"/>
    <lineage>
        <taxon>Eukaryota</taxon>
        <taxon>Metazoa</taxon>
        <taxon>Ecdysozoa</taxon>
        <taxon>Arthropoda</taxon>
        <taxon>Hexapoda</taxon>
        <taxon>Insecta</taxon>
        <taxon>Pterygota</taxon>
        <taxon>Neoptera</taxon>
        <taxon>Endopterygota</taxon>
        <taxon>Hymenoptera</taxon>
        <taxon>Apocrita</taxon>
        <taxon>Proctotrupomorpha</taxon>
        <taxon>Chalcidoidea</taxon>
        <taxon>Pteromalidae</taxon>
        <taxon>Pteromalinae</taxon>
        <taxon>Nasonia</taxon>
    </lineage>
</organism>
<evidence type="ECO:0000256" key="6">
    <source>
        <dbReference type="RuleBase" id="RU000686"/>
    </source>
</evidence>
<dbReference type="Proteomes" id="UP000002358">
    <property type="component" value="Chromosome 1"/>
</dbReference>
<dbReference type="PROSITE" id="PS00229">
    <property type="entry name" value="TAU_MAP_1"/>
    <property type="match status" value="2"/>
</dbReference>
<protein>
    <recommendedName>
        <fullName evidence="6">Microtubule-associated protein</fullName>
    </recommendedName>
</protein>
<dbReference type="PROSITE" id="PS51491">
    <property type="entry name" value="TAU_MAP_2"/>
    <property type="match status" value="3"/>
</dbReference>
<keyword evidence="9" id="KW-1185">Reference proteome</keyword>
<keyword evidence="4" id="KW-0677">Repeat</keyword>
<dbReference type="GO" id="GO:0005874">
    <property type="term" value="C:microtubule"/>
    <property type="evidence" value="ECO:0007669"/>
    <property type="project" value="UniProtKB-KW"/>
</dbReference>
<comment type="subcellular location">
    <subcellularLocation>
        <location evidence="1 6">Cytoplasm</location>
        <location evidence="1 6">Cytoskeleton</location>
    </subcellularLocation>
</comment>
<name>A0A7M7QMK1_NASVI</name>
<dbReference type="GeneID" id="100117754"/>
<feature type="compositionally biased region" description="Polar residues" evidence="7">
    <location>
        <begin position="47"/>
        <end position="59"/>
    </location>
</feature>
<evidence type="ECO:0000313" key="8">
    <source>
        <dbReference type="EnsemblMetazoa" id="XP_032451758"/>
    </source>
</evidence>
<dbReference type="GO" id="GO:0008017">
    <property type="term" value="F:microtubule binding"/>
    <property type="evidence" value="ECO:0007669"/>
    <property type="project" value="InterPro"/>
</dbReference>
<evidence type="ECO:0000256" key="4">
    <source>
        <dbReference type="ARBA" id="ARBA00022737"/>
    </source>
</evidence>
<keyword evidence="6" id="KW-0493">Microtubule</keyword>
<dbReference type="Pfam" id="PF00418">
    <property type="entry name" value="Tubulin-binding"/>
    <property type="match status" value="5"/>
</dbReference>
<evidence type="ECO:0000256" key="1">
    <source>
        <dbReference type="ARBA" id="ARBA00004245"/>
    </source>
</evidence>
<feature type="region of interest" description="Disordered" evidence="7">
    <location>
        <begin position="226"/>
        <end position="296"/>
    </location>
</feature>
<feature type="compositionally biased region" description="Low complexity" evidence="7">
    <location>
        <begin position="256"/>
        <end position="280"/>
    </location>
</feature>
<keyword evidence="3" id="KW-0597">Phosphoprotein</keyword>
<accession>A0A7M7QMK1</accession>
<sequence length="296" mass="31196">MTDVQQKLGEAAARLASSHHSPQTDAENDSGLDGSRRRRANEANGLQAGSPTKSPSKSVRSLPRTPDPGSPSAAQTASAERKKVPMNKVQVGAAPSPNLKAVRSKIGSLDNTTYKPGGGKVKIENRKLDFSKAQPKIAAKNEKYTPSGGDKKIQQVKLQWNAKPKIGSLENAAYKPGGGDKKIETVKLDFKDKAKPKVGSKENAKHVPGGGAVKIETQKIDIKAESKVGSLDNVKHKPGGGEKKIFDDKTYLRQTSSSNVASLSGSGSQSPIPSGTGSISDKNGLPISDENLNQES</sequence>
<keyword evidence="5 6" id="KW-0206">Cytoskeleton</keyword>
<dbReference type="InterPro" id="IPR027324">
    <property type="entry name" value="MAP2/MAP4/Tau"/>
</dbReference>
<evidence type="ECO:0000256" key="3">
    <source>
        <dbReference type="ARBA" id="ARBA00022553"/>
    </source>
</evidence>
<evidence type="ECO:0000256" key="5">
    <source>
        <dbReference type="ARBA" id="ARBA00023212"/>
    </source>
</evidence>
<keyword evidence="2 6" id="KW-0963">Cytoplasm</keyword>
<dbReference type="InterPro" id="IPR001084">
    <property type="entry name" value="MAP_tubulin-bd_rpt"/>
</dbReference>
<dbReference type="PANTHER" id="PTHR11501">
    <property type="entry name" value="MICROTUBULE-ASSOCIATED PROTEIN"/>
    <property type="match status" value="1"/>
</dbReference>
<dbReference type="GO" id="GO:0031175">
    <property type="term" value="P:neuron projection development"/>
    <property type="evidence" value="ECO:0007669"/>
    <property type="project" value="TreeGrafter"/>
</dbReference>
<evidence type="ECO:0000256" key="2">
    <source>
        <dbReference type="ARBA" id="ARBA00022490"/>
    </source>
</evidence>
<feature type="compositionally biased region" description="Basic and acidic residues" evidence="7">
    <location>
        <begin position="233"/>
        <end position="251"/>
    </location>
</feature>
<dbReference type="CTD" id="326116"/>
<reference evidence="8" key="1">
    <citation type="submission" date="2021-01" db="UniProtKB">
        <authorList>
            <consortium name="EnsemblMetazoa"/>
        </authorList>
    </citation>
    <scope>IDENTIFICATION</scope>
</reference>
<dbReference type="EnsemblMetazoa" id="XM_032595867">
    <property type="protein sequence ID" value="XP_032451758"/>
    <property type="gene ID" value="LOC100117754"/>
</dbReference>
<evidence type="ECO:0000256" key="7">
    <source>
        <dbReference type="SAM" id="MobiDB-lite"/>
    </source>
</evidence>
<evidence type="ECO:0000313" key="9">
    <source>
        <dbReference type="Proteomes" id="UP000002358"/>
    </source>
</evidence>
<dbReference type="AlphaFoldDB" id="A0A7M7QMK1"/>
<dbReference type="RefSeq" id="XP_032451758.1">
    <property type="nucleotide sequence ID" value="XM_032595867.1"/>
</dbReference>
<proteinExistence type="predicted"/>
<feature type="region of interest" description="Disordered" evidence="7">
    <location>
        <begin position="1"/>
        <end position="127"/>
    </location>
</feature>
<dbReference type="GO" id="GO:0000226">
    <property type="term" value="P:microtubule cytoskeleton organization"/>
    <property type="evidence" value="ECO:0007669"/>
    <property type="project" value="TreeGrafter"/>
</dbReference>
<dbReference type="GO" id="GO:0043005">
    <property type="term" value="C:neuron projection"/>
    <property type="evidence" value="ECO:0007669"/>
    <property type="project" value="TreeGrafter"/>
</dbReference>
<dbReference type="PANTHER" id="PTHR11501:SF18">
    <property type="entry name" value="MICROTUBULE-ASSOCIATED PROTEIN"/>
    <property type="match status" value="1"/>
</dbReference>